<dbReference type="Pfam" id="PF04824">
    <property type="entry name" value="Rad21_Rec8"/>
    <property type="match status" value="1"/>
</dbReference>
<proteinExistence type="predicted"/>
<dbReference type="CDD" id="cd21794">
    <property type="entry name" value="Rad21_Rec8_M_Rec8"/>
    <property type="match status" value="1"/>
</dbReference>
<keyword evidence="3" id="KW-1185">Reference proteome</keyword>
<dbReference type="PANTHER" id="PTHR12585:SF27">
    <property type="entry name" value="MEIOTIC RECOMBINATION PROTEIN REC8 HOMOLOG"/>
    <property type="match status" value="1"/>
</dbReference>
<dbReference type="Proteomes" id="UP000694941">
    <property type="component" value="Unplaced"/>
</dbReference>
<accession>A0ABM1TEH9</accession>
<gene>
    <name evidence="4" type="primary">LOC111088445</name>
</gene>
<evidence type="ECO:0000313" key="3">
    <source>
        <dbReference type="Proteomes" id="UP000694941"/>
    </source>
</evidence>
<dbReference type="InterPro" id="IPR039781">
    <property type="entry name" value="Rad21/Rec8-like"/>
</dbReference>
<dbReference type="GeneID" id="111088445"/>
<feature type="compositionally biased region" description="Pro residues" evidence="1">
    <location>
        <begin position="287"/>
        <end position="300"/>
    </location>
</feature>
<feature type="region of interest" description="Disordered" evidence="1">
    <location>
        <begin position="275"/>
        <end position="306"/>
    </location>
</feature>
<evidence type="ECO:0000313" key="4">
    <source>
        <dbReference type="RefSeq" id="XP_022254285.1"/>
    </source>
</evidence>
<dbReference type="PANTHER" id="PTHR12585">
    <property type="entry name" value="SCC1 / RAD21 FAMILY MEMBER"/>
    <property type="match status" value="1"/>
</dbReference>
<evidence type="ECO:0000259" key="2">
    <source>
        <dbReference type="Pfam" id="PF04824"/>
    </source>
</evidence>
<feature type="region of interest" description="Disordered" evidence="1">
    <location>
        <begin position="1"/>
        <end position="65"/>
    </location>
</feature>
<dbReference type="RefSeq" id="XP_022254285.1">
    <property type="nucleotide sequence ID" value="XM_022398577.1"/>
</dbReference>
<sequence length="374" mass="42024">MNMKKSTKEDVQIPTEATPAVITEPSKPTRPVKPSAPLEEGPEVTPAVGVKPARVRARKRREPSSEFELEELEPVVQRPKRPRRRLYDLNITISREEMRSGMATANERLTHPIELPLLQETPQEMFARPGSYIGSEILLRFWKNLKTQTESKDPAAPGTYIVREESSPSEESEQGIPRAEEPTGLKEPAISLEEMALEVERLRERSAQEDSSLLKTPASLQDITVITEAQDISGKTPTEQISPEAFAEVPFMLPIAEEMESQLEKEPEPVEKTLPLQPEPICEVSPPRTPPPPSPSPERSPSPSKEKLKLILQQAMTVTKTPGVITFKALISPKINSRLYASNTFYKLLEFHKIGVVHLKQEFPYGDIFIIQLY</sequence>
<organism evidence="3 4">
    <name type="scientific">Limulus polyphemus</name>
    <name type="common">Atlantic horseshoe crab</name>
    <dbReference type="NCBI Taxonomy" id="6850"/>
    <lineage>
        <taxon>Eukaryota</taxon>
        <taxon>Metazoa</taxon>
        <taxon>Ecdysozoa</taxon>
        <taxon>Arthropoda</taxon>
        <taxon>Chelicerata</taxon>
        <taxon>Merostomata</taxon>
        <taxon>Xiphosura</taxon>
        <taxon>Limulidae</taxon>
        <taxon>Limulus</taxon>
    </lineage>
</organism>
<feature type="domain" description="Rad21/Rec8-like protein C-terminal eukaryotic" evidence="2">
    <location>
        <begin position="336"/>
        <end position="370"/>
    </location>
</feature>
<evidence type="ECO:0000256" key="1">
    <source>
        <dbReference type="SAM" id="MobiDB-lite"/>
    </source>
</evidence>
<dbReference type="Gene3D" id="1.10.10.580">
    <property type="entry name" value="Structural maintenance of chromosome 1. Chain E"/>
    <property type="match status" value="1"/>
</dbReference>
<dbReference type="InterPro" id="IPR023093">
    <property type="entry name" value="ScpA-like_C"/>
</dbReference>
<dbReference type="InterPro" id="IPR006909">
    <property type="entry name" value="Rad21/Rec8_C_eu"/>
</dbReference>
<protein>
    <submittedName>
        <fullName evidence="4">Proteoglycan 4-like isoform X1</fullName>
    </submittedName>
</protein>
<feature type="region of interest" description="Disordered" evidence="1">
    <location>
        <begin position="149"/>
        <end position="186"/>
    </location>
</feature>
<reference evidence="4" key="1">
    <citation type="submission" date="2025-08" db="UniProtKB">
        <authorList>
            <consortium name="RefSeq"/>
        </authorList>
    </citation>
    <scope>IDENTIFICATION</scope>
    <source>
        <tissue evidence="4">Muscle</tissue>
    </source>
</reference>
<name>A0ABM1TEH9_LIMPO</name>
<feature type="compositionally biased region" description="Basic and acidic residues" evidence="1">
    <location>
        <begin position="1"/>
        <end position="11"/>
    </location>
</feature>